<keyword evidence="3" id="KW-0963">Cytoplasm</keyword>
<dbReference type="SUPFAM" id="SSF69118">
    <property type="entry name" value="AhpD-like"/>
    <property type="match status" value="1"/>
</dbReference>
<dbReference type="GO" id="GO:0005737">
    <property type="term" value="C:cytoplasm"/>
    <property type="evidence" value="ECO:0007669"/>
    <property type="project" value="UniProtKB-SubCell"/>
</dbReference>
<comment type="subcellular location">
    <subcellularLocation>
        <location evidence="1">Cytoplasm</location>
    </subcellularLocation>
</comment>
<evidence type="ECO:0000313" key="5">
    <source>
        <dbReference type="Proteomes" id="UP000095023"/>
    </source>
</evidence>
<dbReference type="Proteomes" id="UP000095023">
    <property type="component" value="Unassembled WGS sequence"/>
</dbReference>
<dbReference type="GO" id="GO:0005634">
    <property type="term" value="C:nucleus"/>
    <property type="evidence" value="ECO:0007669"/>
    <property type="project" value="InterPro"/>
</dbReference>
<gene>
    <name evidence="4" type="ORF">CANCADRAFT_132457</name>
</gene>
<evidence type="ECO:0000256" key="3">
    <source>
        <dbReference type="ARBA" id="ARBA00022490"/>
    </source>
</evidence>
<comment type="similarity">
    <text evidence="2">Belongs to the sestrin family.</text>
</comment>
<dbReference type="InterPro" id="IPR006730">
    <property type="entry name" value="Sestrin"/>
</dbReference>
<dbReference type="GO" id="GO:0071233">
    <property type="term" value="P:cellular response to L-leucine"/>
    <property type="evidence" value="ECO:0007669"/>
    <property type="project" value="TreeGrafter"/>
</dbReference>
<dbReference type="GO" id="GO:1901031">
    <property type="term" value="P:regulation of response to reactive oxygen species"/>
    <property type="evidence" value="ECO:0007669"/>
    <property type="project" value="InterPro"/>
</dbReference>
<sequence>MDLPLLVNDLFSPNLAVRSAALVNLDKAVGSMCTDYIQTFSNPSALDNEKYSALDIDRSSEEYNDSLPHILEQLLIILMRLEVNAPFQDIRSSLYYTLNRCEYMGIILPRLVSYAPSMFLPISKCIGFSSESFIKQSPMKSIVPKTISCDSLTSRSAYLGYCIDHPIPAPNSYIQDIFTAIFIKFHRLTHFDRLLAFHPGYLEAFNNCCWDLVVVDHNGPLPRSYRTYLAIMAVAECRSPYMLSQTIRDFLSAGGDPKWLNGLDHAPHKLQKLKKLNKLLAHRPWALSVSHIRELCSNNSPGDSPWSISEVIQMISIFAAFHSSSTMANTLGLTPEFAAVSPLSVANALKQQYPLEYNESQSLISHDSVSLLAQGASPYTLRRRNSSVQEGPTPSFSMDIKTIPESKSLGSSDDDISYLSASYISVSTTGSIDDWTNASSLGRSGGRFSEPRLRRTSILSLSDASKSTEDGTMACKPTDPSFAKFTDVEEQLPYISYDKDPEAPELLRSTDYNWERDGESLVSSYIESIGRALDQRMTEALKIGRTSPSEIPLLSESKSVDEDLLQGSESIQSPELVDDPVFGDKFDHDDLYSRTPAGVQSLPNMNVRADTGRLNREFCDAIWSYCQRRSGVLNDDYSYHICQAKLDDDLRSFLKSINSFTSKRPITLIEQFSASEIVAITIIACDARMQAALCYAFKAVVDHFS</sequence>
<organism evidence="4 5">
    <name type="scientific">Tortispora caseinolytica NRRL Y-17796</name>
    <dbReference type="NCBI Taxonomy" id="767744"/>
    <lineage>
        <taxon>Eukaryota</taxon>
        <taxon>Fungi</taxon>
        <taxon>Dikarya</taxon>
        <taxon>Ascomycota</taxon>
        <taxon>Saccharomycotina</taxon>
        <taxon>Trigonopsidomycetes</taxon>
        <taxon>Trigonopsidales</taxon>
        <taxon>Trigonopsidaceae</taxon>
        <taxon>Tortispora</taxon>
    </lineage>
</organism>
<name>A0A1E4TB39_9ASCO</name>
<dbReference type="PANTHER" id="PTHR12474:SF0">
    <property type="entry name" value="SESTRIN HOMOLOG"/>
    <property type="match status" value="1"/>
</dbReference>
<evidence type="ECO:0000256" key="1">
    <source>
        <dbReference type="ARBA" id="ARBA00004496"/>
    </source>
</evidence>
<dbReference type="GO" id="GO:1990253">
    <property type="term" value="P:cellular response to leucine starvation"/>
    <property type="evidence" value="ECO:0007669"/>
    <property type="project" value="TreeGrafter"/>
</dbReference>
<dbReference type="GO" id="GO:0016239">
    <property type="term" value="P:positive regulation of macroautophagy"/>
    <property type="evidence" value="ECO:0007669"/>
    <property type="project" value="TreeGrafter"/>
</dbReference>
<dbReference type="EMBL" id="KV453843">
    <property type="protein sequence ID" value="ODV88970.1"/>
    <property type="molecule type" value="Genomic_DNA"/>
</dbReference>
<dbReference type="GO" id="GO:0070728">
    <property type="term" value="F:L-leucine binding"/>
    <property type="evidence" value="ECO:0007669"/>
    <property type="project" value="TreeGrafter"/>
</dbReference>
<proteinExistence type="inferred from homology"/>
<dbReference type="InterPro" id="IPR029032">
    <property type="entry name" value="AhpD-like"/>
</dbReference>
<keyword evidence="5" id="KW-1185">Reference proteome</keyword>
<reference evidence="5" key="1">
    <citation type="submission" date="2016-02" db="EMBL/GenBank/DDBJ databases">
        <title>Comparative genomics of biotechnologically important yeasts.</title>
        <authorList>
            <consortium name="DOE Joint Genome Institute"/>
            <person name="Riley R."/>
            <person name="Haridas S."/>
            <person name="Wolfe K.H."/>
            <person name="Lopes M.R."/>
            <person name="Hittinger C.T."/>
            <person name="Goker M."/>
            <person name="Salamov A."/>
            <person name="Wisecaver J."/>
            <person name="Long T.M."/>
            <person name="Aerts A.L."/>
            <person name="Barry K."/>
            <person name="Choi C."/>
            <person name="Clum A."/>
            <person name="Coughlan A.Y."/>
            <person name="Deshpande S."/>
            <person name="Douglass A.P."/>
            <person name="Hanson S.J."/>
            <person name="Klenk H.-P."/>
            <person name="Labutti K."/>
            <person name="Lapidus A."/>
            <person name="Lindquist E."/>
            <person name="Lipzen A."/>
            <person name="Meier-Kolthoff J.P."/>
            <person name="Ohm R.A."/>
            <person name="Otillar R.P."/>
            <person name="Pangilinan J."/>
            <person name="Peng Y."/>
            <person name="Rokas A."/>
            <person name="Rosa C.A."/>
            <person name="Scheuner C."/>
            <person name="Sibirny A.A."/>
            <person name="Slot J.C."/>
            <person name="Stielow J.B."/>
            <person name="Sun H."/>
            <person name="Kurtzman C.P."/>
            <person name="Blackwell M."/>
            <person name="Jeffries T.W."/>
            <person name="Grigoriev I.V."/>
        </authorList>
    </citation>
    <scope>NUCLEOTIDE SEQUENCE [LARGE SCALE GENOMIC DNA]</scope>
    <source>
        <strain evidence="5">NRRL Y-17796</strain>
    </source>
</reference>
<dbReference type="AlphaFoldDB" id="A0A1E4TB39"/>
<evidence type="ECO:0000256" key="2">
    <source>
        <dbReference type="ARBA" id="ARBA00008350"/>
    </source>
</evidence>
<dbReference type="GO" id="GO:1904262">
    <property type="term" value="P:negative regulation of TORC1 signaling"/>
    <property type="evidence" value="ECO:0007669"/>
    <property type="project" value="TreeGrafter"/>
</dbReference>
<accession>A0A1E4TB39</accession>
<dbReference type="Pfam" id="PF04636">
    <property type="entry name" value="PA26"/>
    <property type="match status" value="2"/>
</dbReference>
<protein>
    <submittedName>
        <fullName evidence="4">Uncharacterized protein</fullName>
    </submittedName>
</protein>
<dbReference type="OrthoDB" id="337464at2759"/>
<dbReference type="PANTHER" id="PTHR12474">
    <property type="entry name" value="P53 REGULATED PA26 NUCLEAR PROTEIN SESTRIN"/>
    <property type="match status" value="1"/>
</dbReference>
<evidence type="ECO:0000313" key="4">
    <source>
        <dbReference type="EMBL" id="ODV88970.1"/>
    </source>
</evidence>
<dbReference type="GO" id="GO:0016684">
    <property type="term" value="F:oxidoreductase activity, acting on peroxide as acceptor"/>
    <property type="evidence" value="ECO:0007669"/>
    <property type="project" value="TreeGrafter"/>
</dbReference>